<dbReference type="PANTHER" id="PTHR37816:SF2">
    <property type="entry name" value="DNA TOPOLOGY MODULATION PROTEIN FLAR-RELATED PROTEIN"/>
    <property type="match status" value="1"/>
</dbReference>
<reference evidence="1 2" key="1">
    <citation type="submission" date="2016-10" db="EMBL/GenBank/DDBJ databases">
        <authorList>
            <person name="de Groot N.N."/>
        </authorList>
    </citation>
    <scope>NUCLEOTIDE SEQUENCE [LARGE SCALE GENOMIC DNA]</scope>
    <source>
        <strain evidence="1 2">DSM 8512</strain>
    </source>
</reference>
<dbReference type="STRING" id="34002.SAMN04489859_100651"/>
<dbReference type="OrthoDB" id="7210594at2"/>
<dbReference type="SUPFAM" id="SSF52540">
    <property type="entry name" value="P-loop containing nucleoside triphosphate hydrolases"/>
    <property type="match status" value="1"/>
</dbReference>
<accession>A0A1H8G979</accession>
<dbReference type="RefSeq" id="WP_090610961.1">
    <property type="nucleotide sequence ID" value="NZ_CP067124.1"/>
</dbReference>
<keyword evidence="1" id="KW-0808">Transferase</keyword>
<dbReference type="EMBL" id="FODE01000006">
    <property type="protein sequence ID" value="SEN40315.1"/>
    <property type="molecule type" value="Genomic_DNA"/>
</dbReference>
<evidence type="ECO:0000313" key="1">
    <source>
        <dbReference type="EMBL" id="SEN40315.1"/>
    </source>
</evidence>
<dbReference type="PANTHER" id="PTHR37816">
    <property type="entry name" value="YALI0E33011P"/>
    <property type="match status" value="1"/>
</dbReference>
<gene>
    <name evidence="1" type="ORF">SAMN04489859_100651</name>
</gene>
<organism evidence="1 2">
    <name type="scientific">Paracoccus alcaliphilus</name>
    <dbReference type="NCBI Taxonomy" id="34002"/>
    <lineage>
        <taxon>Bacteria</taxon>
        <taxon>Pseudomonadati</taxon>
        <taxon>Pseudomonadota</taxon>
        <taxon>Alphaproteobacteria</taxon>
        <taxon>Rhodobacterales</taxon>
        <taxon>Paracoccaceae</taxon>
        <taxon>Paracoccus</taxon>
    </lineage>
</organism>
<dbReference type="InterPro" id="IPR052922">
    <property type="entry name" value="Cytidylate_Kinase-2"/>
</dbReference>
<dbReference type="AlphaFoldDB" id="A0A1H8G979"/>
<dbReference type="GO" id="GO:0016301">
    <property type="term" value="F:kinase activity"/>
    <property type="evidence" value="ECO:0007669"/>
    <property type="project" value="UniProtKB-KW"/>
</dbReference>
<keyword evidence="2" id="KW-1185">Reference proteome</keyword>
<evidence type="ECO:0000313" key="2">
    <source>
        <dbReference type="Proteomes" id="UP000199054"/>
    </source>
</evidence>
<dbReference type="Proteomes" id="UP000199054">
    <property type="component" value="Unassembled WGS sequence"/>
</dbReference>
<sequence length="189" mass="21660">MESVIQRIMVVGGPGSGKSWLATRLGAISGLPVHHMDQIHWLPGWVERDRQEKDLLTRKIHAKDRWILEGGHSRTYRERAARADLLIWLDLPVGLRISRVLIRTLRHRGQHRPDMTEGCTEVFGRQTIEFLKFIWRTRETSRQGIQRLLAQPHEGLRVVHLTRRAEVRGILTHCRQAPDGSGLVLGAGM</sequence>
<dbReference type="Gene3D" id="3.40.50.300">
    <property type="entry name" value="P-loop containing nucleotide triphosphate hydrolases"/>
    <property type="match status" value="1"/>
</dbReference>
<name>A0A1H8G979_9RHOB</name>
<dbReference type="InterPro" id="IPR027417">
    <property type="entry name" value="P-loop_NTPase"/>
</dbReference>
<proteinExistence type="predicted"/>
<keyword evidence="1" id="KW-0418">Kinase</keyword>
<protein>
    <submittedName>
        <fullName evidence="1">Adenylate kinase</fullName>
    </submittedName>
</protein>